<dbReference type="Gene3D" id="3.30.200.20">
    <property type="entry name" value="Phosphorylase Kinase, domain 1"/>
    <property type="match status" value="1"/>
</dbReference>
<evidence type="ECO:0000313" key="3">
    <source>
        <dbReference type="Proteomes" id="UP000184442"/>
    </source>
</evidence>
<accession>A0A1M6BSC0</accession>
<dbReference type="InterPro" id="IPR014255">
    <property type="entry name" value="Spore_coat_CotS"/>
</dbReference>
<dbReference type="Gene3D" id="3.90.1200.10">
    <property type="match status" value="1"/>
</dbReference>
<dbReference type="InterPro" id="IPR047175">
    <property type="entry name" value="CotS-like"/>
</dbReference>
<proteinExistence type="predicted"/>
<evidence type="ECO:0000313" key="2">
    <source>
        <dbReference type="EMBL" id="SHI51577.1"/>
    </source>
</evidence>
<dbReference type="PANTHER" id="PTHR39179:SF1">
    <property type="entry name" value="SPORE COAT PROTEIN I"/>
    <property type="match status" value="1"/>
</dbReference>
<keyword evidence="3" id="KW-1185">Reference proteome</keyword>
<sequence>MDWQYVEERYGFKILGKEMVRKIYKLHTDKGMKCFKRAHARKSYFLFVFSAVNHLTLKGFTAPISYDMTLDNDICIEDGEYIYYALPWIESRQCKFKKRDDLLKAIKLSADLHKAAKDFKPPEDSKPRIYYGKWPQNFRKRLDEMKLFKETIESKDVRDEFDEAYYPLIDFFMEQGYEAIELLEKSSYYDISQKAMERGEFCHHDMAEHNFLITPYGEMRIIDFDYCIMDTRLHDVASLVIRNMRHGIWDIAKADFILNEYCKYYPINQRELEVIKCFALFPQDFWQVGLQYYVEKQPWTMENFMSRLNDVRDDFKLR</sequence>
<dbReference type="EMBL" id="FQZS01000004">
    <property type="protein sequence ID" value="SHI51577.1"/>
    <property type="molecule type" value="Genomic_DNA"/>
</dbReference>
<keyword evidence="2" id="KW-0946">Virion</keyword>
<dbReference type="PANTHER" id="PTHR39179">
    <property type="entry name" value="SPORE COAT PROTEIN I"/>
    <property type="match status" value="1"/>
</dbReference>
<dbReference type="InterPro" id="IPR011009">
    <property type="entry name" value="Kinase-like_dom_sf"/>
</dbReference>
<protein>
    <submittedName>
        <fullName evidence="2">Spore coat protein, CotS family</fullName>
    </submittedName>
</protein>
<dbReference type="SUPFAM" id="SSF56112">
    <property type="entry name" value="Protein kinase-like (PK-like)"/>
    <property type="match status" value="1"/>
</dbReference>
<name>A0A1M6BSC0_9FIRM</name>
<dbReference type="Pfam" id="PF01636">
    <property type="entry name" value="APH"/>
    <property type="match status" value="1"/>
</dbReference>
<keyword evidence="2" id="KW-0167">Capsid protein</keyword>
<dbReference type="AlphaFoldDB" id="A0A1M6BSC0"/>
<reference evidence="2 3" key="1">
    <citation type="submission" date="2016-11" db="EMBL/GenBank/DDBJ databases">
        <authorList>
            <person name="Jaros S."/>
            <person name="Januszkiewicz K."/>
            <person name="Wedrychowicz H."/>
        </authorList>
    </citation>
    <scope>NUCLEOTIDE SEQUENCE [LARGE SCALE GENOMIC DNA]</scope>
    <source>
        <strain evidence="2 3">DSM 19022</strain>
    </source>
</reference>
<dbReference type="STRING" id="1122184.SAMN02745176_00510"/>
<dbReference type="RefSeq" id="WP_073024202.1">
    <property type="nucleotide sequence ID" value="NZ_FQZS01000004.1"/>
</dbReference>
<feature type="domain" description="Aminoglycoside phosphotransferase" evidence="1">
    <location>
        <begin position="25"/>
        <end position="248"/>
    </location>
</feature>
<dbReference type="InterPro" id="IPR002575">
    <property type="entry name" value="Aminoglycoside_PTrfase"/>
</dbReference>
<evidence type="ECO:0000259" key="1">
    <source>
        <dbReference type="Pfam" id="PF01636"/>
    </source>
</evidence>
<dbReference type="GO" id="GO:0042601">
    <property type="term" value="C:endospore-forming forespore"/>
    <property type="evidence" value="ECO:0007669"/>
    <property type="project" value="TreeGrafter"/>
</dbReference>
<gene>
    <name evidence="2" type="ORF">SAMN02745176_00510</name>
</gene>
<dbReference type="NCBIfam" id="TIGR02906">
    <property type="entry name" value="spore_CotS"/>
    <property type="match status" value="1"/>
</dbReference>
<organism evidence="2 3">
    <name type="scientific">Lutispora thermophila DSM 19022</name>
    <dbReference type="NCBI Taxonomy" id="1122184"/>
    <lineage>
        <taxon>Bacteria</taxon>
        <taxon>Bacillati</taxon>
        <taxon>Bacillota</taxon>
        <taxon>Clostridia</taxon>
        <taxon>Lutisporales</taxon>
        <taxon>Lutisporaceae</taxon>
        <taxon>Lutispora</taxon>
    </lineage>
</organism>
<dbReference type="Proteomes" id="UP000184442">
    <property type="component" value="Unassembled WGS sequence"/>
</dbReference>